<name>A0A2H0UF30_9BACT</name>
<keyword evidence="2" id="KW-0472">Membrane</keyword>
<feature type="compositionally biased region" description="Polar residues" evidence="1">
    <location>
        <begin position="597"/>
        <end position="617"/>
    </location>
</feature>
<reference evidence="4" key="1">
    <citation type="submission" date="2017-09" db="EMBL/GenBank/DDBJ databases">
        <title>Depth-based differentiation of microbial function through sediment-hosted aquifers and enrichment of novel symbionts in the deep terrestrial subsurface.</title>
        <authorList>
            <person name="Probst A.J."/>
            <person name="Ladd B."/>
            <person name="Jarett J.K."/>
            <person name="Geller-Mcgrath D.E."/>
            <person name="Sieber C.M.K."/>
            <person name="Emerson J.B."/>
            <person name="Anantharaman K."/>
            <person name="Thomas B.C."/>
            <person name="Malmstrom R."/>
            <person name="Stieglmeier M."/>
            <person name="Klingl A."/>
            <person name="Woyke T."/>
            <person name="Ryan C.M."/>
            <person name="Banfield J.F."/>
        </authorList>
    </citation>
    <scope>NUCLEOTIDE SEQUENCE [LARGE SCALE GENOMIC DNA]</scope>
</reference>
<keyword evidence="2" id="KW-0812">Transmembrane</keyword>
<evidence type="ECO:0000256" key="2">
    <source>
        <dbReference type="SAM" id="Phobius"/>
    </source>
</evidence>
<dbReference type="Gene3D" id="2.60.40.1170">
    <property type="entry name" value="Mu homology domain, subdomain B"/>
    <property type="match status" value="1"/>
</dbReference>
<proteinExistence type="predicted"/>
<evidence type="ECO:0000256" key="1">
    <source>
        <dbReference type="SAM" id="MobiDB-lite"/>
    </source>
</evidence>
<organism evidence="3 4">
    <name type="scientific">Candidatus Kaiserbacteria bacterium CG10_big_fil_rev_8_21_14_0_10_45_20</name>
    <dbReference type="NCBI Taxonomy" id="1974607"/>
    <lineage>
        <taxon>Bacteria</taxon>
        <taxon>Candidatus Kaiseribacteriota</taxon>
    </lineage>
</organism>
<evidence type="ECO:0008006" key="5">
    <source>
        <dbReference type="Google" id="ProtNLM"/>
    </source>
</evidence>
<feature type="region of interest" description="Disordered" evidence="1">
    <location>
        <begin position="1"/>
        <end position="48"/>
    </location>
</feature>
<keyword evidence="2" id="KW-1133">Transmembrane helix</keyword>
<evidence type="ECO:0000313" key="3">
    <source>
        <dbReference type="EMBL" id="PIR85019.1"/>
    </source>
</evidence>
<sequence length="617" mass="66012">MRPKSALDRLEKKLDSRSEESAPKERSSLSQHRNKASEEWQSSPASASRPRRRRLRVLDMVFIIAVVFFIIAGIFASVTFFSGNNIVSTRNVSIAIDGPNEIRAGDTLSLNIAVTNHNSVPMELTDLVVEFPDGTRSEVDVSVALPRIRESVGTIEPGQSISKNVRAVLFGTANTNAEVKVSVEYRVPSSNAIFFSEEKYVVPISQSPASITVDALDEVVSGQETVLSVTVTSNVSEKLPGMMLVAEYPPGFSFVSSTPEPVSGSSAWKFGDIEAGGSRKVTIRGRFSGEDGDERVVHFTAGTQNPNDEEAIAAPLATGDASLFVAKPFISAALALGGDIVSEYVANRGAQVRGDIRWTNNLPSRVQDVEIEVKLNGAILDRNNTSADRGFYRSSDNTILFSKESDPRLADVAPGASGVSSFSFASLPLNLGEFRNPEIDISVTVKARRISETSVPENLESNASATVLVSTDLALASSATSLSGPVPPKADVETVYSITWLVTNSVNAVANASVTASLPSYVRWIGNETPNGSEVSFNQVGGVVSWNIGDIGAGESRNVTFQVGVTPSLSQVNRAPTIISDQRVYGFDRFTRRQIERTSSSLDTSSGVPQSQGIVVP</sequence>
<protein>
    <recommendedName>
        <fullName evidence="5">DUF11 domain-containing protein</fullName>
    </recommendedName>
</protein>
<accession>A0A2H0UF30</accession>
<feature type="transmembrane region" description="Helical" evidence="2">
    <location>
        <begin position="57"/>
        <end position="81"/>
    </location>
</feature>
<comment type="caution">
    <text evidence="3">The sequence shown here is derived from an EMBL/GenBank/DDBJ whole genome shotgun (WGS) entry which is preliminary data.</text>
</comment>
<dbReference type="AlphaFoldDB" id="A0A2H0UF30"/>
<dbReference type="Proteomes" id="UP000229315">
    <property type="component" value="Unassembled WGS sequence"/>
</dbReference>
<feature type="compositionally biased region" description="Basic and acidic residues" evidence="1">
    <location>
        <begin position="1"/>
        <end position="27"/>
    </location>
</feature>
<evidence type="ECO:0000313" key="4">
    <source>
        <dbReference type="Proteomes" id="UP000229315"/>
    </source>
</evidence>
<gene>
    <name evidence="3" type="ORF">COU15_02935</name>
</gene>
<feature type="region of interest" description="Disordered" evidence="1">
    <location>
        <begin position="596"/>
        <end position="617"/>
    </location>
</feature>
<dbReference type="EMBL" id="PFBH01000017">
    <property type="protein sequence ID" value="PIR85019.1"/>
    <property type="molecule type" value="Genomic_DNA"/>
</dbReference>